<dbReference type="Gene3D" id="3.40.190.10">
    <property type="entry name" value="Periplasmic binding protein-like II"/>
    <property type="match status" value="2"/>
</dbReference>
<sequence length="414" mass="45449">MRKKVLIPIIMLILLMTFIMSCAPAPEEKPKGAVTVLGVWGGDELTNFQEAVFPFTDETGIGMAFEGTRDLAAVLTTRVEAGNPPDLAILPNPGQMYELAEDGNLVDISKFMDMDKLNTNYAKAWLDLASYDGTLYGIFYKVANKSLIWYNPTAFADARYNIPTTWDELIALSDKIVSDDKTPWAIGFESGAASGWPATDWIEDIMLRTAGPDVYDKWVSHEIPWTDPAVKTAWETFGEIVGKEDYQYGGTTGTLTTNFGDAPASLFTDPPEAYMHRQASFVTGFFPEGVEAVTDYDFFPFPPIDPAYGTPVLGGADLIVMFNDTPEARELMEYLASAQPQEIWASAGGFISPSKEVNLDSYPDELTKKMADMVVKAEVFRFDASDLMPAAVGAGSFWSGTLEYVSGEDLDTVL</sequence>
<name>X0Z8H3_9ZZZZ</name>
<evidence type="ECO:0000256" key="1">
    <source>
        <dbReference type="ARBA" id="ARBA00008520"/>
    </source>
</evidence>
<gene>
    <name evidence="3" type="ORF">S01H4_07903</name>
</gene>
<evidence type="ECO:0000313" key="3">
    <source>
        <dbReference type="EMBL" id="GAG65439.1"/>
    </source>
</evidence>
<dbReference type="PROSITE" id="PS51257">
    <property type="entry name" value="PROKAR_LIPOPROTEIN"/>
    <property type="match status" value="1"/>
</dbReference>
<dbReference type="AlphaFoldDB" id="X0Z8H3"/>
<keyword evidence="2" id="KW-0813">Transport</keyword>
<dbReference type="PANTHER" id="PTHR43649">
    <property type="entry name" value="ARABINOSE-BINDING PROTEIN-RELATED"/>
    <property type="match status" value="1"/>
</dbReference>
<dbReference type="SUPFAM" id="SSF53850">
    <property type="entry name" value="Periplasmic binding protein-like II"/>
    <property type="match status" value="1"/>
</dbReference>
<comment type="caution">
    <text evidence="3">The sequence shown here is derived from an EMBL/GenBank/DDBJ whole genome shotgun (WGS) entry which is preliminary data.</text>
</comment>
<dbReference type="PANTHER" id="PTHR43649:SF29">
    <property type="entry name" value="OSMOPROTECTIVE COMPOUNDS-BINDING PROTEIN GGTB"/>
    <property type="match status" value="1"/>
</dbReference>
<protein>
    <recommendedName>
        <fullName evidence="4">ABC transporter substrate-binding protein</fullName>
    </recommendedName>
</protein>
<reference evidence="3" key="1">
    <citation type="journal article" date="2014" name="Front. Microbiol.">
        <title>High frequency of phylogenetically diverse reductive dehalogenase-homologous genes in deep subseafloor sedimentary metagenomes.</title>
        <authorList>
            <person name="Kawai M."/>
            <person name="Futagami T."/>
            <person name="Toyoda A."/>
            <person name="Takaki Y."/>
            <person name="Nishi S."/>
            <person name="Hori S."/>
            <person name="Arai W."/>
            <person name="Tsubouchi T."/>
            <person name="Morono Y."/>
            <person name="Uchiyama I."/>
            <person name="Ito T."/>
            <person name="Fujiyama A."/>
            <person name="Inagaki F."/>
            <person name="Takami H."/>
        </authorList>
    </citation>
    <scope>NUCLEOTIDE SEQUENCE</scope>
    <source>
        <strain evidence="3">Expedition CK06-06</strain>
    </source>
</reference>
<proteinExistence type="inferred from homology"/>
<dbReference type="InterPro" id="IPR050490">
    <property type="entry name" value="Bact_solute-bd_prot1"/>
</dbReference>
<organism evidence="3">
    <name type="scientific">marine sediment metagenome</name>
    <dbReference type="NCBI Taxonomy" id="412755"/>
    <lineage>
        <taxon>unclassified sequences</taxon>
        <taxon>metagenomes</taxon>
        <taxon>ecological metagenomes</taxon>
    </lineage>
</organism>
<evidence type="ECO:0000256" key="2">
    <source>
        <dbReference type="ARBA" id="ARBA00022448"/>
    </source>
</evidence>
<feature type="non-terminal residue" evidence="3">
    <location>
        <position position="414"/>
    </location>
</feature>
<comment type="similarity">
    <text evidence="1">Belongs to the bacterial solute-binding protein 1 family.</text>
</comment>
<dbReference type="EMBL" id="BART01002640">
    <property type="protein sequence ID" value="GAG65439.1"/>
    <property type="molecule type" value="Genomic_DNA"/>
</dbReference>
<dbReference type="Pfam" id="PF01547">
    <property type="entry name" value="SBP_bac_1"/>
    <property type="match status" value="1"/>
</dbReference>
<evidence type="ECO:0008006" key="4">
    <source>
        <dbReference type="Google" id="ProtNLM"/>
    </source>
</evidence>
<accession>X0Z8H3</accession>
<dbReference type="InterPro" id="IPR006059">
    <property type="entry name" value="SBP"/>
</dbReference>